<dbReference type="InterPro" id="IPR044974">
    <property type="entry name" value="Disease_R_plants"/>
</dbReference>
<name>A0ABX8X2X6_9CYAN</name>
<keyword evidence="4" id="KW-1185">Reference proteome</keyword>
<dbReference type="SUPFAM" id="SSF52540">
    <property type="entry name" value="P-loop containing nucleoside triphosphate hydrolases"/>
    <property type="match status" value="1"/>
</dbReference>
<organism evidence="3 4">
    <name type="scientific">Sphaerospermopsis torques-reginae ITEP-024</name>
    <dbReference type="NCBI Taxonomy" id="984208"/>
    <lineage>
        <taxon>Bacteria</taxon>
        <taxon>Bacillati</taxon>
        <taxon>Cyanobacteriota</taxon>
        <taxon>Cyanophyceae</taxon>
        <taxon>Nostocales</taxon>
        <taxon>Aphanizomenonaceae</taxon>
        <taxon>Sphaerospermopsis</taxon>
        <taxon>Sphaerospermopsis torques-reginae</taxon>
    </lineage>
</organism>
<evidence type="ECO:0000259" key="1">
    <source>
        <dbReference type="Pfam" id="PF00931"/>
    </source>
</evidence>
<dbReference type="Pfam" id="PF00931">
    <property type="entry name" value="NB-ARC"/>
    <property type="match status" value="1"/>
</dbReference>
<evidence type="ECO:0000259" key="2">
    <source>
        <dbReference type="Pfam" id="PF26355"/>
    </source>
</evidence>
<gene>
    <name evidence="3" type="ORF">K2F26_06745</name>
</gene>
<dbReference type="InterPro" id="IPR027417">
    <property type="entry name" value="P-loop_NTPase"/>
</dbReference>
<dbReference type="PRINTS" id="PR00364">
    <property type="entry name" value="DISEASERSIST"/>
</dbReference>
<feature type="domain" description="vWA-MoxR associated protein N-terminal HTH" evidence="2">
    <location>
        <begin position="1"/>
        <end position="84"/>
    </location>
</feature>
<evidence type="ECO:0000313" key="3">
    <source>
        <dbReference type="EMBL" id="QYX33029.1"/>
    </source>
</evidence>
<dbReference type="Proteomes" id="UP000826540">
    <property type="component" value="Chromosome"/>
</dbReference>
<dbReference type="PANTHER" id="PTHR23155">
    <property type="entry name" value="DISEASE RESISTANCE PROTEIN RP"/>
    <property type="match status" value="1"/>
</dbReference>
<dbReference type="InterPro" id="IPR058651">
    <property type="entry name" value="HTH_VMAP-M9"/>
</dbReference>
<dbReference type="Pfam" id="PF26355">
    <property type="entry name" value="HTH_VMAP-M9"/>
    <property type="match status" value="1"/>
</dbReference>
<dbReference type="EMBL" id="CP080598">
    <property type="protein sequence ID" value="QYX33029.1"/>
    <property type="molecule type" value="Genomic_DNA"/>
</dbReference>
<protein>
    <submittedName>
        <fullName evidence="3">AAA family ATPase</fullName>
    </submittedName>
</protein>
<feature type="domain" description="NB-ARC" evidence="1">
    <location>
        <begin position="141"/>
        <end position="240"/>
    </location>
</feature>
<dbReference type="InterPro" id="IPR002182">
    <property type="entry name" value="NB-ARC"/>
</dbReference>
<dbReference type="Gene3D" id="3.40.50.300">
    <property type="entry name" value="P-loop containing nucleotide triphosphate hydrolases"/>
    <property type="match status" value="1"/>
</dbReference>
<proteinExistence type="predicted"/>
<evidence type="ECO:0000313" key="4">
    <source>
        <dbReference type="Proteomes" id="UP000826540"/>
    </source>
</evidence>
<dbReference type="PANTHER" id="PTHR23155:SF1044">
    <property type="entry name" value="DISEASE RESISTANCE PROTEIN RPS2"/>
    <property type="match status" value="1"/>
</dbReference>
<reference evidence="3 4" key="1">
    <citation type="journal article" date="2022" name="J. Am. Chem. Soc.">
        <title>Biosynthesis of Guanitoxin Enables Global Environmental Detection in Freshwater Cyanobacteria.</title>
        <authorList>
            <person name="Lima S.T."/>
            <person name="Fallon T.R."/>
            <person name="Cordoza J.L."/>
            <person name="Chekan J.R."/>
            <person name="Delbaje E."/>
            <person name="Hopiavuori A.R."/>
            <person name="Alvarenga D.O."/>
            <person name="Wood S.M."/>
            <person name="Luhavaya H."/>
            <person name="Baumgartner J.T."/>
            <person name="Dorr F.A."/>
            <person name="Etchegaray A."/>
            <person name="Pinto E."/>
            <person name="McKinnie S.M.K."/>
            <person name="Fiore M.F."/>
            <person name="Moore B.S."/>
        </authorList>
    </citation>
    <scope>NUCLEOTIDE SEQUENCE [LARGE SCALE GENOMIC DNA]</scope>
    <source>
        <strain evidence="3 4">ITEP-024</strain>
    </source>
</reference>
<sequence length="449" mass="52845">MNVNEILQFVDRLVIEHTGKHLDDVQRAVVVGTWQRQTYDDIAQQRNFNKNYVSDVGAELWQILSSVLSEDIKKSNFCSTIERYRLTESPVIIQNHHQSNNSFNICNYPYAANHKCQGNEQELTYHDLSTAPQIFEFYNRESELEILYCWLLKQNSRVISVLGLPGIGKTTLVKKFIDLNYQHFEIIIWRNFTFPKSLDLLISDLLKCCKQQLQETLHEQFQHLLDLCQRQKCLIVLDDLQNLFTPGELAGEYRPEYRNYQTFFQAIRETYHQSQIILISQEKCPEMQCLEQELYPFKCLELLGINNTEILENMGLKDEDNWLNLIKLYEGNPQYLKDIATLIKECFDSNVAEFLAENKLIITIQMKRQFKQLFDRLSSVEKQLVLELSKIENTVVRESLKQSLNLSSIEFINALQSLQQRYLIIKTKADKTLFHLSPIFREYVKSLLK</sequence>
<accession>A0ABX8X2X6</accession>
<dbReference type="RefSeq" id="WP_220610857.1">
    <property type="nucleotide sequence ID" value="NZ_CP080598.1"/>
</dbReference>